<dbReference type="Proteomes" id="UP001589896">
    <property type="component" value="Unassembled WGS sequence"/>
</dbReference>
<sequence>MSSESIFRWRDGALEELDYCDMADTRVLAADSWFVGAGRVRGLDLHRDRFLSAIPASLRAQLAAEAFWDASVAGLPRTGEWFPRVELQLRLHTPLLVFRLRTAPRRTRSVRLATYSGPDPRTKPTVKGPDLERLAAVRTSVQPLGADEAVLLSPERYVIEGAYSALAWWRGDQLVFPDPALERVASVTARSLHVLATALGVRVTTEFLHPEELAGREVWALSSLHGARIATEWIDGPALAEEAGRLEAWRRRLDAIARPLPPQPPR</sequence>
<dbReference type="Pfam" id="PF01063">
    <property type="entry name" value="Aminotran_4"/>
    <property type="match status" value="1"/>
</dbReference>
<dbReference type="InterPro" id="IPR043132">
    <property type="entry name" value="BCAT-like_C"/>
</dbReference>
<dbReference type="InterPro" id="IPR001544">
    <property type="entry name" value="Aminotrans_IV"/>
</dbReference>
<evidence type="ECO:0000313" key="1">
    <source>
        <dbReference type="EMBL" id="MFC0678247.1"/>
    </source>
</evidence>
<reference evidence="1 2" key="1">
    <citation type="submission" date="2024-09" db="EMBL/GenBank/DDBJ databases">
        <authorList>
            <person name="Sun Q."/>
            <person name="Mori K."/>
        </authorList>
    </citation>
    <scope>NUCLEOTIDE SEQUENCE [LARGE SCALE GENOMIC DNA]</scope>
    <source>
        <strain evidence="1 2">KCTC 23076</strain>
    </source>
</reference>
<protein>
    <submittedName>
        <fullName evidence="1">Aminotransferase class IV</fullName>
    </submittedName>
</protein>
<comment type="caution">
    <text evidence="1">The sequence shown here is derived from an EMBL/GenBank/DDBJ whole genome shotgun (WGS) entry which is preliminary data.</text>
</comment>
<dbReference type="InterPro" id="IPR036038">
    <property type="entry name" value="Aminotransferase-like"/>
</dbReference>
<keyword evidence="1" id="KW-0808">Transferase</keyword>
<gene>
    <name evidence="1" type="ORF">ACFFGH_10390</name>
</gene>
<name>A0ABV6RMN8_9GAMM</name>
<keyword evidence="1" id="KW-0032">Aminotransferase</keyword>
<dbReference type="Gene3D" id="3.20.10.10">
    <property type="entry name" value="D-amino Acid Aminotransferase, subunit A, domain 2"/>
    <property type="match status" value="1"/>
</dbReference>
<dbReference type="SUPFAM" id="SSF56752">
    <property type="entry name" value="D-aminoacid aminotransferase-like PLP-dependent enzymes"/>
    <property type="match status" value="1"/>
</dbReference>
<keyword evidence="2" id="KW-1185">Reference proteome</keyword>
<evidence type="ECO:0000313" key="2">
    <source>
        <dbReference type="Proteomes" id="UP001589896"/>
    </source>
</evidence>
<dbReference type="EMBL" id="JBHLTG010000002">
    <property type="protein sequence ID" value="MFC0678247.1"/>
    <property type="molecule type" value="Genomic_DNA"/>
</dbReference>
<proteinExistence type="predicted"/>
<accession>A0ABV6RMN8</accession>
<organism evidence="1 2">
    <name type="scientific">Lysobacter korlensis</name>
    <dbReference type="NCBI Taxonomy" id="553636"/>
    <lineage>
        <taxon>Bacteria</taxon>
        <taxon>Pseudomonadati</taxon>
        <taxon>Pseudomonadota</taxon>
        <taxon>Gammaproteobacteria</taxon>
        <taxon>Lysobacterales</taxon>
        <taxon>Lysobacteraceae</taxon>
        <taxon>Lysobacter</taxon>
    </lineage>
</organism>
<dbReference type="GO" id="GO:0008483">
    <property type="term" value="F:transaminase activity"/>
    <property type="evidence" value="ECO:0007669"/>
    <property type="project" value="UniProtKB-KW"/>
</dbReference>
<dbReference type="RefSeq" id="WP_386667930.1">
    <property type="nucleotide sequence ID" value="NZ_JBHLTG010000002.1"/>
</dbReference>